<evidence type="ECO:0000259" key="7">
    <source>
        <dbReference type="PROSITE" id="PS51192"/>
    </source>
</evidence>
<dbReference type="GO" id="GO:0005524">
    <property type="term" value="F:ATP binding"/>
    <property type="evidence" value="ECO:0007669"/>
    <property type="project" value="UniProtKB-KW"/>
</dbReference>
<dbReference type="STRING" id="1798375.A2773_02130"/>
<dbReference type="PANTHER" id="PTHR18934:SF91">
    <property type="entry name" value="PRE-MRNA-SPLICING FACTOR ATP-DEPENDENT RNA HELICASE PRP16"/>
    <property type="match status" value="1"/>
</dbReference>
<dbReference type="GO" id="GO:0004386">
    <property type="term" value="F:helicase activity"/>
    <property type="evidence" value="ECO:0007669"/>
    <property type="project" value="UniProtKB-KW"/>
</dbReference>
<dbReference type="GO" id="GO:0016787">
    <property type="term" value="F:hydrolase activity"/>
    <property type="evidence" value="ECO:0007669"/>
    <property type="project" value="UniProtKB-KW"/>
</dbReference>
<keyword evidence="1" id="KW-0547">Nucleotide-binding</keyword>
<dbReference type="AlphaFoldDB" id="A0A1F5ZR44"/>
<dbReference type="Proteomes" id="UP000177383">
    <property type="component" value="Unassembled WGS sequence"/>
</dbReference>
<dbReference type="PANTHER" id="PTHR18934">
    <property type="entry name" value="ATP-DEPENDENT RNA HELICASE"/>
    <property type="match status" value="1"/>
</dbReference>
<feature type="region of interest" description="Disordered" evidence="6">
    <location>
        <begin position="683"/>
        <end position="711"/>
    </location>
</feature>
<dbReference type="EMBL" id="MFJE01000013">
    <property type="protein sequence ID" value="OGG14562.1"/>
    <property type="molecule type" value="Genomic_DNA"/>
</dbReference>
<dbReference type="SMART" id="SM00847">
    <property type="entry name" value="HA2"/>
    <property type="match status" value="1"/>
</dbReference>
<feature type="domain" description="Helicase C-terminal" evidence="8">
    <location>
        <begin position="235"/>
        <end position="416"/>
    </location>
</feature>
<evidence type="ECO:0000256" key="5">
    <source>
        <dbReference type="ARBA" id="ARBA00038040"/>
    </source>
</evidence>
<proteinExistence type="inferred from homology"/>
<dbReference type="SUPFAM" id="SSF52540">
    <property type="entry name" value="P-loop containing nucleoside triphosphate hydrolases"/>
    <property type="match status" value="1"/>
</dbReference>
<dbReference type="PROSITE" id="PS51192">
    <property type="entry name" value="HELICASE_ATP_BIND_1"/>
    <property type="match status" value="1"/>
</dbReference>
<dbReference type="Gene3D" id="3.40.50.300">
    <property type="entry name" value="P-loop containing nucleotide triphosphate hydrolases"/>
    <property type="match status" value="2"/>
</dbReference>
<evidence type="ECO:0000313" key="9">
    <source>
        <dbReference type="EMBL" id="OGG14562.1"/>
    </source>
</evidence>
<accession>A0A1F5ZR44</accession>
<evidence type="ECO:0000256" key="4">
    <source>
        <dbReference type="ARBA" id="ARBA00022840"/>
    </source>
</evidence>
<dbReference type="InterPro" id="IPR011545">
    <property type="entry name" value="DEAD/DEAH_box_helicase_dom"/>
</dbReference>
<dbReference type="InterPro" id="IPR001650">
    <property type="entry name" value="Helicase_C-like"/>
</dbReference>
<evidence type="ECO:0008006" key="11">
    <source>
        <dbReference type="Google" id="ProtNLM"/>
    </source>
</evidence>
<name>A0A1F5ZR44_9BACT</name>
<dbReference type="Gene3D" id="1.20.120.1080">
    <property type="match status" value="1"/>
</dbReference>
<keyword evidence="4" id="KW-0067">ATP-binding</keyword>
<evidence type="ECO:0000256" key="3">
    <source>
        <dbReference type="ARBA" id="ARBA00022806"/>
    </source>
</evidence>
<evidence type="ECO:0000256" key="6">
    <source>
        <dbReference type="SAM" id="MobiDB-lite"/>
    </source>
</evidence>
<dbReference type="InterPro" id="IPR027417">
    <property type="entry name" value="P-loop_NTPase"/>
</dbReference>
<comment type="caution">
    <text evidence="9">The sequence shown here is derived from an EMBL/GenBank/DDBJ whole genome shotgun (WGS) entry which is preliminary data.</text>
</comment>
<reference evidence="9 10" key="1">
    <citation type="journal article" date="2016" name="Nat. Commun.">
        <title>Thousands of microbial genomes shed light on interconnected biogeochemical processes in an aquifer system.</title>
        <authorList>
            <person name="Anantharaman K."/>
            <person name="Brown C.T."/>
            <person name="Hug L.A."/>
            <person name="Sharon I."/>
            <person name="Castelle C.J."/>
            <person name="Probst A.J."/>
            <person name="Thomas B.C."/>
            <person name="Singh A."/>
            <person name="Wilkins M.J."/>
            <person name="Karaoz U."/>
            <person name="Brodie E.L."/>
            <person name="Williams K.H."/>
            <person name="Hubbard S.S."/>
            <person name="Banfield J.F."/>
        </authorList>
    </citation>
    <scope>NUCLEOTIDE SEQUENCE [LARGE SCALE GENOMIC DNA]</scope>
</reference>
<evidence type="ECO:0000259" key="8">
    <source>
        <dbReference type="PROSITE" id="PS51194"/>
    </source>
</evidence>
<sequence length="764" mass="86431">MIDPEKLHTVGQETMRPKLNLQLDPAIYNSPVYKRREDINRTVDTNTYTLLISPPGTGKSTTLPALLLEHDPNAHIIELQPRRTAVDNVANWASKLVKDEVGGLIGKRYKRTNIVTGKTQVIVEVPASLTNELSKPGHETLPGVKIVIADEVHEPDPIALALLKRANKLRKEKGIEPLKVIATSGTLDAKGYQKYFDGAPIIEIEPPKPKEIDIKFSTVDYSDVDQLPAQAARVLADQILKPALPGDVLIVTPGRSEMEDTKAAIESIIRDRAKEGLKNDDLEIMFYDRSTPKDIADQEILHVKKEHENKRRIIIATSIANTSVTIPRLYNLINMGWQKLPNIDPDTNLIVHDPVRTSRSTIKQIQNRVSREEDAPLGHVFHLFSEESFNKRPEYDTSEIQRTDLAAILLRLKSMNLDIKDLDLIESPTDAQVAHAAKSLRLIQALDTEGNITKTEKGGAGQEMATYELEPHLARMMVEAKRQGITNAGAVLAAMYQNHRELIYGSRKEADAKHTKYKDKQSDFYSLINIWNDYIANKNNDQWFKDMQFNKDTFTNIELDIKDIAGIDQPVAINFDNDTRKKLKRSIMEGFADRILEQFRGYDYRWLSPPAYIGDVTLSKRSVLRTTDRNAIPVYSKYVIAGEIGKSQRFNAVANWNMDLSDKEDLEFINEVRNRIAEVEGKAIPQETPPESIEKPKEPPPAVITPTPSIEDDKLSQAIQEETRKIEEKPRESVAQKIYKSVRKFFHNINPITIMGKIKKFLLG</sequence>
<keyword evidence="3" id="KW-0347">Helicase</keyword>
<dbReference type="GO" id="GO:0003723">
    <property type="term" value="F:RNA binding"/>
    <property type="evidence" value="ECO:0007669"/>
    <property type="project" value="TreeGrafter"/>
</dbReference>
<comment type="similarity">
    <text evidence="5">Belongs to the DEAD box helicase family. DEAH subfamily. PRP16 sub-subfamily.</text>
</comment>
<keyword evidence="2" id="KW-0378">Hydrolase</keyword>
<organism evidence="9 10">
    <name type="scientific">Candidatus Gottesmanbacteria bacterium RIFCSPHIGHO2_01_FULL_39_10</name>
    <dbReference type="NCBI Taxonomy" id="1798375"/>
    <lineage>
        <taxon>Bacteria</taxon>
        <taxon>Candidatus Gottesmaniibacteriota</taxon>
    </lineage>
</organism>
<evidence type="ECO:0000256" key="1">
    <source>
        <dbReference type="ARBA" id="ARBA00022741"/>
    </source>
</evidence>
<dbReference type="PROSITE" id="PS51194">
    <property type="entry name" value="HELICASE_CTER"/>
    <property type="match status" value="1"/>
</dbReference>
<dbReference type="Pfam" id="PF00270">
    <property type="entry name" value="DEAD"/>
    <property type="match status" value="1"/>
</dbReference>
<evidence type="ECO:0000313" key="10">
    <source>
        <dbReference type="Proteomes" id="UP000177383"/>
    </source>
</evidence>
<feature type="domain" description="Helicase ATP-binding" evidence="7">
    <location>
        <begin position="40"/>
        <end position="205"/>
    </location>
</feature>
<evidence type="ECO:0000256" key="2">
    <source>
        <dbReference type="ARBA" id="ARBA00022801"/>
    </source>
</evidence>
<gene>
    <name evidence="9" type="ORF">A2773_02130</name>
</gene>
<protein>
    <recommendedName>
        <fullName evidence="11">Helicase ATP-binding domain-containing protein</fullName>
    </recommendedName>
</protein>
<dbReference type="InterPro" id="IPR007502">
    <property type="entry name" value="Helicase-assoc_dom"/>
</dbReference>
<dbReference type="SMART" id="SM00487">
    <property type="entry name" value="DEXDc"/>
    <property type="match status" value="1"/>
</dbReference>
<dbReference type="InterPro" id="IPR014001">
    <property type="entry name" value="Helicase_ATP-bd"/>
</dbReference>